<dbReference type="Proteomes" id="UP000255108">
    <property type="component" value="Unassembled WGS sequence"/>
</dbReference>
<organism evidence="1 3">
    <name type="scientific">Iodobacter fluviatilis</name>
    <dbReference type="NCBI Taxonomy" id="537"/>
    <lineage>
        <taxon>Bacteria</taxon>
        <taxon>Pseudomonadati</taxon>
        <taxon>Pseudomonadota</taxon>
        <taxon>Betaproteobacteria</taxon>
        <taxon>Neisseriales</taxon>
        <taxon>Chitinibacteraceae</taxon>
        <taxon>Iodobacter</taxon>
    </lineage>
</organism>
<accession>A0A377Q4V4</accession>
<dbReference type="EMBL" id="UGHR01000001">
    <property type="protein sequence ID" value="STQ89795.1"/>
    <property type="molecule type" value="Genomic_DNA"/>
</dbReference>
<evidence type="ECO:0000313" key="4">
    <source>
        <dbReference type="Proteomes" id="UP000295794"/>
    </source>
</evidence>
<proteinExistence type="predicted"/>
<name>A0A377Q4V4_9NEIS</name>
<evidence type="ECO:0000313" key="2">
    <source>
        <dbReference type="EMBL" id="TCU82719.1"/>
    </source>
</evidence>
<dbReference type="EMBL" id="SMBT01000014">
    <property type="protein sequence ID" value="TCU82719.1"/>
    <property type="molecule type" value="Genomic_DNA"/>
</dbReference>
<evidence type="ECO:0000313" key="3">
    <source>
        <dbReference type="Proteomes" id="UP000255108"/>
    </source>
</evidence>
<reference evidence="1 3" key="1">
    <citation type="submission" date="2018-06" db="EMBL/GenBank/DDBJ databases">
        <authorList>
            <consortium name="Pathogen Informatics"/>
            <person name="Doyle S."/>
        </authorList>
    </citation>
    <scope>NUCLEOTIDE SEQUENCE [LARGE SCALE GENOMIC DNA]</scope>
    <source>
        <strain evidence="1 3">NCTC11159</strain>
    </source>
</reference>
<dbReference type="Proteomes" id="UP000295794">
    <property type="component" value="Unassembled WGS sequence"/>
</dbReference>
<evidence type="ECO:0000313" key="1">
    <source>
        <dbReference type="EMBL" id="STQ89795.1"/>
    </source>
</evidence>
<gene>
    <name evidence="2" type="ORF">EV682_11498</name>
    <name evidence="1" type="ORF">NCTC11159_00838</name>
</gene>
<keyword evidence="4" id="KW-1185">Reference proteome</keyword>
<reference evidence="2 4" key="2">
    <citation type="submission" date="2019-03" db="EMBL/GenBank/DDBJ databases">
        <title>Genomic Encyclopedia of Type Strains, Phase IV (KMG-IV): sequencing the most valuable type-strain genomes for metagenomic binning, comparative biology and taxonomic classification.</title>
        <authorList>
            <person name="Goeker M."/>
        </authorList>
    </citation>
    <scope>NUCLEOTIDE SEQUENCE [LARGE SCALE GENOMIC DNA]</scope>
    <source>
        <strain evidence="2 4">DSM 3764</strain>
    </source>
</reference>
<dbReference type="AlphaFoldDB" id="A0A377Q4V4"/>
<protein>
    <submittedName>
        <fullName evidence="1">Uncharacterized protein</fullName>
    </submittedName>
</protein>
<sequence>MSAGLFHTATLLATAAMPLLNRHFSFTLIQRTSFANLSNCALITKPT</sequence>